<keyword evidence="6" id="KW-1185">Reference proteome</keyword>
<feature type="compositionally biased region" description="Low complexity" evidence="3">
    <location>
        <begin position="514"/>
        <end position="537"/>
    </location>
</feature>
<dbReference type="Pfam" id="PF00168">
    <property type="entry name" value="C2"/>
    <property type="match status" value="1"/>
</dbReference>
<evidence type="ECO:0000259" key="4">
    <source>
        <dbReference type="PROSITE" id="PS50004"/>
    </source>
</evidence>
<evidence type="ECO:0000313" key="6">
    <source>
        <dbReference type="Proteomes" id="UP001497453"/>
    </source>
</evidence>
<dbReference type="PANTHER" id="PTHR46502">
    <property type="entry name" value="C2 DOMAIN-CONTAINING"/>
    <property type="match status" value="1"/>
</dbReference>
<sequence length="749" mass="80134">MAATPREIGTLIVVILKARNLPNKRHIGKQDPYCSVSYNGEKRRTKAIRRGGQHPEWDEEVRFTLYEDSEPEAVVATPDGAPPPPPPKKEKALPKIRGGKFMGLACYAEDLREPDLIGETKVDLTEVLTKGETDEWFTLMHKDKYSGEVYLELTFWSNEPPPVRKVSQKPKSKKNYGGPGSFVPSGDSPPPSDIRNGSSRLPSTAGSDFSRDSIPSSLRVSSSAAKLDLYVPPYETSRSQQHIPSSSVDMMTNEFAELGVQNSHRRVSFPPSASGHLPRPSSSIGFAEPQIPSYQSYSYDRNSYSESASIYSYDGPPASTSSYLSSVHSGTYQAPYESSGSGYPPPPRQPRYSIPPSSSGFLPLPTPAPSGFMSVPSLPSQPSGFLPPAPTPASLGYGAQPPNILSAVTPVPTGYGPLPPSQPPLPTSSFSQLPLHHPTPSHYVPPLRPSTSYQALPSAQPNYSYQQYPPTDVSNQPPHSQQSVPTHPATSAPPAPPQPLQQSSIPPPPPPPQHSYSVPIEHGTGPFPTTPSPTHTYVPPPPPLNESPQNMGSRPLPQPGQNGTPQGSRKQPTLPIPPSSSAGSHSPSSASAFSAAAFNGQVPPPPPLPGTSVNQYTAVQHHPAPGPPPPLQPASNLPSSSFPQNHQVSPQGLPQALTPAQPQGQARPTRRPSLPAPPMGYPPQQQFQTLPPPPPPPVLPQQAQHEVISIPFPSANTSQALYPGPLPRPPSQYLPHGYPASVSDGNWQY</sequence>
<feature type="compositionally biased region" description="Pro residues" evidence="3">
    <location>
        <begin position="417"/>
        <end position="426"/>
    </location>
</feature>
<feature type="compositionally biased region" description="Polar residues" evidence="3">
    <location>
        <begin position="642"/>
        <end position="666"/>
    </location>
</feature>
<feature type="region of interest" description="Disordered" evidence="3">
    <location>
        <begin position="308"/>
        <end position="702"/>
    </location>
</feature>
<evidence type="ECO:0000313" key="5">
    <source>
        <dbReference type="EMBL" id="CAL1702222.1"/>
    </source>
</evidence>
<keyword evidence="2" id="KW-0106">Calcium</keyword>
<dbReference type="InterPro" id="IPR037791">
    <property type="entry name" value="C2_fungal_Inn1"/>
</dbReference>
<dbReference type="SUPFAM" id="SSF49562">
    <property type="entry name" value="C2 domain (Calcium/lipid-binding domain, CaLB)"/>
    <property type="match status" value="1"/>
</dbReference>
<evidence type="ECO:0000256" key="2">
    <source>
        <dbReference type="ARBA" id="ARBA00022837"/>
    </source>
</evidence>
<organism evidence="5 6">
    <name type="scientific">Somion occarium</name>
    <dbReference type="NCBI Taxonomy" id="3059160"/>
    <lineage>
        <taxon>Eukaryota</taxon>
        <taxon>Fungi</taxon>
        <taxon>Dikarya</taxon>
        <taxon>Basidiomycota</taxon>
        <taxon>Agaricomycotina</taxon>
        <taxon>Agaricomycetes</taxon>
        <taxon>Polyporales</taxon>
        <taxon>Cerrenaceae</taxon>
        <taxon>Somion</taxon>
    </lineage>
</organism>
<accession>A0ABP1D6U2</accession>
<gene>
    <name evidence="5" type="ORF">GFSPODELE1_LOCUS3942</name>
</gene>
<evidence type="ECO:0000256" key="1">
    <source>
        <dbReference type="ARBA" id="ARBA00022723"/>
    </source>
</evidence>
<dbReference type="InterPro" id="IPR035892">
    <property type="entry name" value="C2_domain_sf"/>
</dbReference>
<feature type="compositionally biased region" description="Polar residues" evidence="3">
    <location>
        <begin position="559"/>
        <end position="571"/>
    </location>
</feature>
<protein>
    <recommendedName>
        <fullName evidence="4">C2 domain-containing protein</fullName>
    </recommendedName>
</protein>
<dbReference type="EMBL" id="OZ037945">
    <property type="protein sequence ID" value="CAL1702222.1"/>
    <property type="molecule type" value="Genomic_DNA"/>
</dbReference>
<feature type="compositionally biased region" description="Low complexity" evidence="3">
    <location>
        <begin position="579"/>
        <end position="597"/>
    </location>
</feature>
<feature type="compositionally biased region" description="Pro residues" evidence="3">
    <location>
        <begin position="491"/>
        <end position="513"/>
    </location>
</feature>
<dbReference type="PROSITE" id="PS50004">
    <property type="entry name" value="C2"/>
    <property type="match status" value="1"/>
</dbReference>
<name>A0ABP1D6U2_9APHY</name>
<feature type="compositionally biased region" description="Polar residues" evidence="3">
    <location>
        <begin position="318"/>
        <end position="332"/>
    </location>
</feature>
<dbReference type="InterPro" id="IPR000008">
    <property type="entry name" value="C2_dom"/>
</dbReference>
<evidence type="ECO:0000256" key="3">
    <source>
        <dbReference type="SAM" id="MobiDB-lite"/>
    </source>
</evidence>
<feature type="region of interest" description="Disordered" evidence="3">
    <location>
        <begin position="161"/>
        <end position="215"/>
    </location>
</feature>
<feature type="compositionally biased region" description="Pro residues" evidence="3">
    <location>
        <begin position="690"/>
        <end position="699"/>
    </location>
</feature>
<dbReference type="Proteomes" id="UP001497453">
    <property type="component" value="Chromosome 2"/>
</dbReference>
<reference evidence="6" key="1">
    <citation type="submission" date="2024-04" db="EMBL/GenBank/DDBJ databases">
        <authorList>
            <person name="Shaw F."/>
            <person name="Minotto A."/>
        </authorList>
    </citation>
    <scope>NUCLEOTIDE SEQUENCE [LARGE SCALE GENOMIC DNA]</scope>
</reference>
<feature type="region of interest" description="Disordered" evidence="3">
    <location>
        <begin position="262"/>
        <end position="288"/>
    </location>
</feature>
<dbReference type="SMART" id="SM00239">
    <property type="entry name" value="C2"/>
    <property type="match status" value="1"/>
</dbReference>
<feature type="compositionally biased region" description="Polar residues" evidence="3">
    <location>
        <begin position="195"/>
        <end position="215"/>
    </location>
</feature>
<feature type="region of interest" description="Disordered" evidence="3">
    <location>
        <begin position="714"/>
        <end position="749"/>
    </location>
</feature>
<dbReference type="CDD" id="cd08681">
    <property type="entry name" value="C2_fungal_Inn1p-like"/>
    <property type="match status" value="1"/>
</dbReference>
<feature type="region of interest" description="Disordered" evidence="3">
    <location>
        <begin position="74"/>
        <end position="93"/>
    </location>
</feature>
<dbReference type="Gene3D" id="2.60.40.150">
    <property type="entry name" value="C2 domain"/>
    <property type="match status" value="1"/>
</dbReference>
<feature type="compositionally biased region" description="Low complexity" evidence="3">
    <location>
        <begin position="350"/>
        <end position="359"/>
    </location>
</feature>
<proteinExistence type="predicted"/>
<keyword evidence="1" id="KW-0479">Metal-binding</keyword>
<dbReference type="PANTHER" id="PTHR46502:SF2">
    <property type="entry name" value="16 KDA PHLOEM PROTEIN 2"/>
    <property type="match status" value="1"/>
</dbReference>
<feature type="compositionally biased region" description="Polar residues" evidence="3">
    <location>
        <begin position="449"/>
        <end position="482"/>
    </location>
</feature>
<feature type="domain" description="C2" evidence="4">
    <location>
        <begin position="1"/>
        <end position="137"/>
    </location>
</feature>